<dbReference type="GO" id="GO:0097037">
    <property type="term" value="P:heme export"/>
    <property type="evidence" value="ECO:0007669"/>
    <property type="project" value="TreeGrafter"/>
</dbReference>
<keyword evidence="4 5" id="KW-0472">Membrane</keyword>
<feature type="transmembrane region" description="Helical" evidence="5">
    <location>
        <begin position="271"/>
        <end position="297"/>
    </location>
</feature>
<evidence type="ECO:0000256" key="5">
    <source>
        <dbReference type="SAM" id="Phobius"/>
    </source>
</evidence>
<keyword evidence="2 5" id="KW-0812">Transmembrane</keyword>
<feature type="transmembrane region" description="Helical" evidence="5">
    <location>
        <begin position="309"/>
        <end position="329"/>
    </location>
</feature>
<accession>A0A0N5ARS0</accession>
<feature type="transmembrane region" description="Helical" evidence="5">
    <location>
        <begin position="138"/>
        <end position="160"/>
    </location>
</feature>
<evidence type="ECO:0000256" key="4">
    <source>
        <dbReference type="ARBA" id="ARBA00023136"/>
    </source>
</evidence>
<keyword evidence="7" id="KW-1185">Reference proteome</keyword>
<feature type="transmembrane region" description="Helical" evidence="5">
    <location>
        <begin position="400"/>
        <end position="419"/>
    </location>
</feature>
<dbReference type="Gene3D" id="1.20.1250.20">
    <property type="entry name" value="MFS general substrate transporter like domains"/>
    <property type="match status" value="1"/>
</dbReference>
<dbReference type="PROSITE" id="PS50850">
    <property type="entry name" value="MFS"/>
    <property type="match status" value="1"/>
</dbReference>
<feature type="transmembrane region" description="Helical" evidence="5">
    <location>
        <begin position="425"/>
        <end position="448"/>
    </location>
</feature>
<feature type="transmembrane region" description="Helical" evidence="5">
    <location>
        <begin position="89"/>
        <end position="107"/>
    </location>
</feature>
<evidence type="ECO:0000256" key="3">
    <source>
        <dbReference type="ARBA" id="ARBA00022989"/>
    </source>
</evidence>
<dbReference type="InterPro" id="IPR049680">
    <property type="entry name" value="FLVCR1-2_SLC49-like"/>
</dbReference>
<dbReference type="PANTHER" id="PTHR10924:SF4">
    <property type="entry name" value="GH15861P"/>
    <property type="match status" value="1"/>
</dbReference>
<dbReference type="WBParaSite" id="SMUV_0000746301-mRNA-1">
    <property type="protein sequence ID" value="SMUV_0000746301-mRNA-1"/>
    <property type="gene ID" value="SMUV_0000746301"/>
</dbReference>
<feature type="transmembrane region" description="Helical" evidence="5">
    <location>
        <begin position="172"/>
        <end position="195"/>
    </location>
</feature>
<evidence type="ECO:0000256" key="2">
    <source>
        <dbReference type="ARBA" id="ARBA00022692"/>
    </source>
</evidence>
<dbReference type="InterPro" id="IPR020846">
    <property type="entry name" value="MFS_dom"/>
</dbReference>
<reference evidence="8" key="1">
    <citation type="submission" date="2017-02" db="UniProtKB">
        <authorList>
            <consortium name="WormBaseParasite"/>
        </authorList>
    </citation>
    <scope>IDENTIFICATION</scope>
</reference>
<evidence type="ECO:0000259" key="6">
    <source>
        <dbReference type="PROSITE" id="PS50850"/>
    </source>
</evidence>
<protein>
    <submittedName>
        <fullName evidence="8">MFS domain-containing protein</fullName>
    </submittedName>
</protein>
<feature type="transmembrane region" description="Helical" evidence="5">
    <location>
        <begin position="46"/>
        <end position="69"/>
    </location>
</feature>
<evidence type="ECO:0000256" key="1">
    <source>
        <dbReference type="ARBA" id="ARBA00004141"/>
    </source>
</evidence>
<name>A0A0N5ARS0_9BILA</name>
<dbReference type="GO" id="GO:0015232">
    <property type="term" value="F:heme transmembrane transporter activity"/>
    <property type="evidence" value="ECO:0007669"/>
    <property type="project" value="TreeGrafter"/>
</dbReference>
<sequence length="466" mass="50983">MIDESESSVVEELDSVADEYVSELQVTMEDGEVVRNKKYSGTKKRYLILGLFIALSASNSFQWIEYAIVAHAIVKFYNVSYALVDWTSVIYMLTYIAFVIPASWFLNKYGLRKSLLIGSTGNFVGALIKYGSTNPGTYLFWLSFLGQTIVGSSQVFFLGVPPRLAAVWFSENQLSTACAAGVFGNQLGIAAGFLIPPLIVNTETIATIKASLDLLFMASAIVNVVIFLLILIFFAEKPSTDPSTATVRIGENGRSDNFFSSLKQLIKNQNFVLFFIAYGINVGVFYAVSTLLSQVILHFFPGEQTSTGTIGLLIVVAGMFGSVAIGFVLDKTHQYKETVVAVYALSLFGTILYTVALIFCPIAFIYVIAAFLGFFMTGYLPIGFEFGVEITYPITESTTSGLLNLSAQVFGTTIILIMGQLITEIGVVSCNILTSAILLIGFVLTVLIKPELRRQNLRRTKALDES</sequence>
<feature type="domain" description="Major facilitator superfamily (MFS) profile" evidence="6">
    <location>
        <begin position="43"/>
        <end position="453"/>
    </location>
</feature>
<dbReference type="InterPro" id="IPR011701">
    <property type="entry name" value="MFS"/>
</dbReference>
<feature type="transmembrane region" description="Helical" evidence="5">
    <location>
        <begin position="341"/>
        <end position="359"/>
    </location>
</feature>
<organism evidence="7 8">
    <name type="scientific">Syphacia muris</name>
    <dbReference type="NCBI Taxonomy" id="451379"/>
    <lineage>
        <taxon>Eukaryota</taxon>
        <taxon>Metazoa</taxon>
        <taxon>Ecdysozoa</taxon>
        <taxon>Nematoda</taxon>
        <taxon>Chromadorea</taxon>
        <taxon>Rhabditida</taxon>
        <taxon>Spirurina</taxon>
        <taxon>Oxyuridomorpha</taxon>
        <taxon>Oxyuroidea</taxon>
        <taxon>Oxyuridae</taxon>
        <taxon>Syphacia</taxon>
    </lineage>
</organism>
<dbReference type="AlphaFoldDB" id="A0A0N5ARS0"/>
<feature type="transmembrane region" description="Helical" evidence="5">
    <location>
        <begin position="114"/>
        <end position="132"/>
    </location>
</feature>
<dbReference type="Pfam" id="PF07690">
    <property type="entry name" value="MFS_1"/>
    <property type="match status" value="1"/>
</dbReference>
<feature type="transmembrane region" description="Helical" evidence="5">
    <location>
        <begin position="365"/>
        <end position="388"/>
    </location>
</feature>
<dbReference type="SUPFAM" id="SSF103473">
    <property type="entry name" value="MFS general substrate transporter"/>
    <property type="match status" value="1"/>
</dbReference>
<dbReference type="GO" id="GO:0016020">
    <property type="term" value="C:membrane"/>
    <property type="evidence" value="ECO:0007669"/>
    <property type="project" value="UniProtKB-SubCell"/>
</dbReference>
<dbReference type="InterPro" id="IPR036259">
    <property type="entry name" value="MFS_trans_sf"/>
</dbReference>
<keyword evidence="3 5" id="KW-1133">Transmembrane helix</keyword>
<dbReference type="Proteomes" id="UP000046393">
    <property type="component" value="Unplaced"/>
</dbReference>
<feature type="transmembrane region" description="Helical" evidence="5">
    <location>
        <begin position="215"/>
        <end position="235"/>
    </location>
</feature>
<evidence type="ECO:0000313" key="7">
    <source>
        <dbReference type="Proteomes" id="UP000046393"/>
    </source>
</evidence>
<dbReference type="PANTHER" id="PTHR10924">
    <property type="entry name" value="MAJOR FACILITATOR SUPERFAMILY PROTEIN-RELATED"/>
    <property type="match status" value="1"/>
</dbReference>
<proteinExistence type="predicted"/>
<evidence type="ECO:0000313" key="8">
    <source>
        <dbReference type="WBParaSite" id="SMUV_0000746301-mRNA-1"/>
    </source>
</evidence>
<dbReference type="STRING" id="451379.A0A0N5ARS0"/>
<dbReference type="GO" id="GO:0020037">
    <property type="term" value="F:heme binding"/>
    <property type="evidence" value="ECO:0007669"/>
    <property type="project" value="TreeGrafter"/>
</dbReference>
<comment type="subcellular location">
    <subcellularLocation>
        <location evidence="1">Membrane</location>
        <topology evidence="1">Multi-pass membrane protein</topology>
    </subcellularLocation>
</comment>